<dbReference type="AlphaFoldDB" id="A0A0B7MVL6"/>
<dbReference type="OrthoDB" id="2290051at2759"/>
<gene>
    <name evidence="2" type="primary">PARPA_00118.1 scaffold 356</name>
</gene>
<accession>A0A0B7MVL6</accession>
<protein>
    <submittedName>
        <fullName evidence="2">Uncharacterized protein</fullName>
    </submittedName>
</protein>
<reference evidence="2 3" key="1">
    <citation type="submission" date="2014-09" db="EMBL/GenBank/DDBJ databases">
        <authorList>
            <person name="Ellenberger Sabrina"/>
        </authorList>
    </citation>
    <scope>NUCLEOTIDE SEQUENCE [LARGE SCALE GENOMIC DNA]</scope>
    <source>
        <strain evidence="2 3">CBS 412.66</strain>
    </source>
</reference>
<feature type="compositionally biased region" description="Low complexity" evidence="1">
    <location>
        <begin position="58"/>
        <end position="70"/>
    </location>
</feature>
<feature type="non-terminal residue" evidence="2">
    <location>
        <position position="1"/>
    </location>
</feature>
<feature type="region of interest" description="Disordered" evidence="1">
    <location>
        <begin position="58"/>
        <end position="77"/>
    </location>
</feature>
<sequence>TKKPPDFDISVEFAASEAMKSITKDGINTLAASSNQASKRLKIKMACKDPSLAAAAAAAGSSSSSSSSTPTPTPTPTYRLKNNVEVVEPLLHDTHQLLASKNIILLKEKEYDPILLNYVNIDDIELLRDTVSQAYKSEEKLSDNIHTRLTEITRGVNKETKRSRLKKELAELYATAPEDDEKVLDIYLNCLNKLPNFKKTEEISEMELITNYLDPVLSPIFHNPEKNKHLLWLNRKEENTNSLRPDAVIKHYDMKLSGTTLGYCEVKPADAQHDVDSLCTDLIRLAIFSRNIMTRKDNKIACSLQAVGSHCSFYVVSSICNDITIMNEVISFHVPMQIKELGNLNTITDELKQMSKIYDNYCLKRYISDIEDYDTNIASILKPKKRKTVVDITPITFN</sequence>
<dbReference type="Proteomes" id="UP000054107">
    <property type="component" value="Unassembled WGS sequence"/>
</dbReference>
<keyword evidence="3" id="KW-1185">Reference proteome</keyword>
<dbReference type="EMBL" id="LN718805">
    <property type="protein sequence ID" value="CEP06864.1"/>
    <property type="molecule type" value="Genomic_DNA"/>
</dbReference>
<organism evidence="2 3">
    <name type="scientific">Parasitella parasitica</name>
    <dbReference type="NCBI Taxonomy" id="35722"/>
    <lineage>
        <taxon>Eukaryota</taxon>
        <taxon>Fungi</taxon>
        <taxon>Fungi incertae sedis</taxon>
        <taxon>Mucoromycota</taxon>
        <taxon>Mucoromycotina</taxon>
        <taxon>Mucoromycetes</taxon>
        <taxon>Mucorales</taxon>
        <taxon>Mucorineae</taxon>
        <taxon>Mucoraceae</taxon>
        <taxon>Parasitella</taxon>
    </lineage>
</organism>
<evidence type="ECO:0000313" key="2">
    <source>
        <dbReference type="EMBL" id="CEP06864.1"/>
    </source>
</evidence>
<name>A0A0B7MVL6_9FUNG</name>
<proteinExistence type="predicted"/>
<evidence type="ECO:0000256" key="1">
    <source>
        <dbReference type="SAM" id="MobiDB-lite"/>
    </source>
</evidence>
<evidence type="ECO:0000313" key="3">
    <source>
        <dbReference type="Proteomes" id="UP000054107"/>
    </source>
</evidence>